<name>A0A9X3SER9_9ACTN</name>
<sequence length="76" mass="8299">MRPRTSYRVGVVAMPTFAAIAILAAATGAWTLAVISIVAIAAMAKNHAHLRALGVHWNTPNTFRHLRELQAKHEQT</sequence>
<keyword evidence="1" id="KW-1133">Transmembrane helix</keyword>
<comment type="caution">
    <text evidence="2">The sequence shown here is derived from an EMBL/GenBank/DDBJ whole genome shotgun (WGS) entry which is preliminary data.</text>
</comment>
<dbReference type="Proteomes" id="UP001147653">
    <property type="component" value="Unassembled WGS sequence"/>
</dbReference>
<keyword evidence="1" id="KW-0472">Membrane</keyword>
<evidence type="ECO:0000256" key="1">
    <source>
        <dbReference type="SAM" id="Phobius"/>
    </source>
</evidence>
<evidence type="ECO:0000313" key="2">
    <source>
        <dbReference type="EMBL" id="MDA0185225.1"/>
    </source>
</evidence>
<protein>
    <submittedName>
        <fullName evidence="2">Uncharacterized protein</fullName>
    </submittedName>
</protein>
<proteinExistence type="predicted"/>
<dbReference type="RefSeq" id="WP_270029716.1">
    <property type="nucleotide sequence ID" value="NZ_JAPDDP010000103.1"/>
</dbReference>
<dbReference type="EMBL" id="JAPDDP010000103">
    <property type="protein sequence ID" value="MDA0185225.1"/>
    <property type="molecule type" value="Genomic_DNA"/>
</dbReference>
<keyword evidence="1" id="KW-0812">Transmembrane</keyword>
<accession>A0A9X3SER9</accession>
<organism evidence="2 3">
    <name type="scientific">Solirubrobacter phytolaccae</name>
    <dbReference type="NCBI Taxonomy" id="1404360"/>
    <lineage>
        <taxon>Bacteria</taxon>
        <taxon>Bacillati</taxon>
        <taxon>Actinomycetota</taxon>
        <taxon>Thermoleophilia</taxon>
        <taxon>Solirubrobacterales</taxon>
        <taxon>Solirubrobacteraceae</taxon>
        <taxon>Solirubrobacter</taxon>
    </lineage>
</organism>
<reference evidence="2" key="1">
    <citation type="submission" date="2022-10" db="EMBL/GenBank/DDBJ databases">
        <title>The WGS of Solirubrobacter phytolaccae KCTC 29190.</title>
        <authorList>
            <person name="Jiang Z."/>
        </authorList>
    </citation>
    <scope>NUCLEOTIDE SEQUENCE</scope>
    <source>
        <strain evidence="2">KCTC 29190</strain>
    </source>
</reference>
<feature type="transmembrane region" description="Helical" evidence="1">
    <location>
        <begin position="12"/>
        <end position="41"/>
    </location>
</feature>
<gene>
    <name evidence="2" type="ORF">OJ997_33280</name>
</gene>
<dbReference type="AlphaFoldDB" id="A0A9X3SER9"/>
<evidence type="ECO:0000313" key="3">
    <source>
        <dbReference type="Proteomes" id="UP001147653"/>
    </source>
</evidence>
<keyword evidence="3" id="KW-1185">Reference proteome</keyword>